<dbReference type="KEGG" id="gyu:FE374_01105"/>
<dbReference type="PANTHER" id="PTHR31157">
    <property type="entry name" value="SCP DOMAIN-CONTAINING PROTEIN"/>
    <property type="match status" value="1"/>
</dbReference>
<dbReference type="OrthoDB" id="8611574at2"/>
<dbReference type="Pfam" id="PF14200">
    <property type="entry name" value="RicinB_lectin_2"/>
    <property type="match status" value="1"/>
</dbReference>
<dbReference type="AlphaFoldDB" id="A0A5B8BYS2"/>
<dbReference type="SMART" id="SM00458">
    <property type="entry name" value="RICIN"/>
    <property type="match status" value="1"/>
</dbReference>
<evidence type="ECO:0000313" key="2">
    <source>
        <dbReference type="EMBL" id="QDC23413.1"/>
    </source>
</evidence>
<dbReference type="InterPro" id="IPR035940">
    <property type="entry name" value="CAP_sf"/>
</dbReference>
<proteinExistence type="predicted"/>
<dbReference type="Pfam" id="PF00188">
    <property type="entry name" value="CAP"/>
    <property type="match status" value="1"/>
</dbReference>
<dbReference type="SUPFAM" id="SSF55797">
    <property type="entry name" value="PR-1-like"/>
    <property type="match status" value="1"/>
</dbReference>
<sequence>MASHRCPGVDRALGRQPLARGTEHMTVTFGDLLFGVPLTGTAIQLHINQHRAALGLLPVFVDPALSTAAARHTADMSTNPWVYKTAGRDAHQGSDLSTPTVRIEAAAAANGWRPDRTGEILYWGGPLLNGDAPFNWWMGSPGHRQRIEDGAYTHLGFSASHTNSANEWVYGVTFARAPARAIFAQHSGRVIDVKDISTANGAAIIQWDWWGGGNQRWVLEPVGGGYVRIVAVHSGKVLDVAGISMDNGAPLTQWDWWGGDNQRFRPEVYGIGQLKLTAKHSGKVVEVAGMDENNGARVQQWDWWGGANQLWKY</sequence>
<dbReference type="Proteomes" id="UP000314616">
    <property type="component" value="Chromosome"/>
</dbReference>
<protein>
    <recommendedName>
        <fullName evidence="1">Ricin B lectin domain-containing protein</fullName>
    </recommendedName>
</protein>
<dbReference type="CDD" id="cd23458">
    <property type="entry name" value="beta-trefoil_Ricin_AgaB34-like"/>
    <property type="match status" value="1"/>
</dbReference>
<evidence type="ECO:0000259" key="1">
    <source>
        <dbReference type="SMART" id="SM00458"/>
    </source>
</evidence>
<accession>A0A5B8BYS2</accession>
<dbReference type="InterPro" id="IPR000772">
    <property type="entry name" value="Ricin_B_lectin"/>
</dbReference>
<dbReference type="PANTHER" id="PTHR31157:SF1">
    <property type="entry name" value="SCP DOMAIN-CONTAINING PROTEIN"/>
    <property type="match status" value="1"/>
</dbReference>
<dbReference type="InterPro" id="IPR014044">
    <property type="entry name" value="CAP_dom"/>
</dbReference>
<dbReference type="Gene3D" id="3.40.33.10">
    <property type="entry name" value="CAP"/>
    <property type="match status" value="1"/>
</dbReference>
<evidence type="ECO:0000313" key="3">
    <source>
        <dbReference type="Proteomes" id="UP000314616"/>
    </source>
</evidence>
<dbReference type="InterPro" id="IPR035992">
    <property type="entry name" value="Ricin_B-like_lectins"/>
</dbReference>
<organism evidence="2 3">
    <name type="scientific">Georgenia yuyongxinii</name>
    <dbReference type="NCBI Taxonomy" id="2589797"/>
    <lineage>
        <taxon>Bacteria</taxon>
        <taxon>Bacillati</taxon>
        <taxon>Actinomycetota</taxon>
        <taxon>Actinomycetes</taxon>
        <taxon>Micrococcales</taxon>
        <taxon>Bogoriellaceae</taxon>
        <taxon>Georgenia</taxon>
    </lineage>
</organism>
<name>A0A5B8BYS2_9MICO</name>
<reference evidence="2 3" key="1">
    <citation type="submission" date="2019-05" db="EMBL/GenBank/DDBJ databases">
        <title>Georgenia *** sp. nov., and Georgenia *** sp. nov., isolated from the intestinal contents of plateau pika (Ochotona curzoniae) in the Qinghai-Tibet plateau of China.</title>
        <authorList>
            <person name="Tian Z."/>
        </authorList>
    </citation>
    <scope>NUCLEOTIDE SEQUENCE [LARGE SCALE GENOMIC DNA]</scope>
    <source>
        <strain evidence="2 3">Z443</strain>
    </source>
</reference>
<dbReference type="PROSITE" id="PS50231">
    <property type="entry name" value="RICIN_B_LECTIN"/>
    <property type="match status" value="1"/>
</dbReference>
<dbReference type="EMBL" id="CP040915">
    <property type="protein sequence ID" value="QDC23413.1"/>
    <property type="molecule type" value="Genomic_DNA"/>
</dbReference>
<dbReference type="Gene3D" id="2.80.10.50">
    <property type="match status" value="1"/>
</dbReference>
<dbReference type="CDD" id="cd05379">
    <property type="entry name" value="CAP_bacterial"/>
    <property type="match status" value="1"/>
</dbReference>
<dbReference type="SUPFAM" id="SSF50370">
    <property type="entry name" value="Ricin B-like lectins"/>
    <property type="match status" value="1"/>
</dbReference>
<feature type="domain" description="Ricin B lectin" evidence="1">
    <location>
        <begin position="177"/>
        <end position="313"/>
    </location>
</feature>
<gene>
    <name evidence="2" type="ORF">FE374_01105</name>
</gene>